<dbReference type="RefSeq" id="WP_086907398.1">
    <property type="nucleotide sequence ID" value="NZ_CP021324.1"/>
</dbReference>
<sequence>MVFGWGKKKQVEEQPVERKSVNQDIELSEVPQIINDLRKLRESQTISEIKNLRNDTAPLIDDLMKIGIVLEKDDLNIDDIDKHLAIIVVRGKKQVIDILKKDVKTLIQVSTIEDAKKLDYFLTQLLKKVGDVLGRQTRVIHIFAKKYANQLTTNLKIMNENSDNITKLLKHFDSTQSSFDEIDEMLSKINSLKQDRIDKTKRNAEIQENLKSLQERSTSLKKSLDEIHTSENYQKYVSLQNELNDFMKQKSKIKSEIDAQFTKISRPLGRYAYASSLDKEQTHILSTLVDNPFDALIAENLDSIILILENIRKGITSGSISVKDTQKTLSQLTETEESLDGFIKKVSEYSTVSDSMQVELKNLKPQNLTSTENDISKTSESENDERQKSKTILSEIGEIDSEIPKLISKIEGKLQIFSSTRYTISKS</sequence>
<evidence type="ECO:0000313" key="4">
    <source>
        <dbReference type="Proteomes" id="UP000249949"/>
    </source>
</evidence>
<keyword evidence="4" id="KW-1185">Reference proteome</keyword>
<accession>A0A2Z2HJH7</accession>
<evidence type="ECO:0008006" key="5">
    <source>
        <dbReference type="Google" id="ProtNLM"/>
    </source>
</evidence>
<dbReference type="Proteomes" id="UP000249949">
    <property type="component" value="Chromosome"/>
</dbReference>
<name>A0A2Z2HJH7_9ARCH</name>
<dbReference type="OrthoDB" id="12116at2157"/>
<dbReference type="AlphaFoldDB" id="A0A2Z2HJH7"/>
<feature type="compositionally biased region" description="Polar residues" evidence="2">
    <location>
        <begin position="364"/>
        <end position="373"/>
    </location>
</feature>
<keyword evidence="1" id="KW-0175">Coiled coil</keyword>
<proteinExistence type="predicted"/>
<dbReference type="GeneID" id="32901125"/>
<reference evidence="3 4" key="1">
    <citation type="journal article" date="2017" name="Environ. Microbiol.">
        <title>Genome and epigenome of a novel marine Thaumarchaeota strain suggest viral infection, phosphorothioation DNA modification and multiple restriction systems.</title>
        <authorList>
            <person name="Ahlgren N.A."/>
            <person name="Chen Y."/>
            <person name="Needham D.M."/>
            <person name="Parada A.E."/>
            <person name="Sachdeva R."/>
            <person name="Trinh V."/>
            <person name="Chen T."/>
            <person name="Fuhrman J.A."/>
        </authorList>
    </citation>
    <scope>NUCLEOTIDE SEQUENCE [LARGE SCALE GENOMIC DNA]</scope>
    <source>
        <strain evidence="3 4">SPOT01</strain>
    </source>
</reference>
<feature type="compositionally biased region" description="Basic and acidic residues" evidence="2">
    <location>
        <begin position="374"/>
        <end position="388"/>
    </location>
</feature>
<organism evidence="3 4">
    <name type="scientific">Candidatus Nitrosomarinus catalinensis</name>
    <dbReference type="NCBI Taxonomy" id="1898749"/>
    <lineage>
        <taxon>Archaea</taxon>
        <taxon>Nitrososphaerota</taxon>
        <taxon>Nitrososphaeria</taxon>
        <taxon>Nitrosopumilales</taxon>
        <taxon>Nitrosopumilaceae</taxon>
        <taxon>Candidatus Nitrosomarinus</taxon>
    </lineage>
</organism>
<evidence type="ECO:0000256" key="1">
    <source>
        <dbReference type="SAM" id="Coils"/>
    </source>
</evidence>
<protein>
    <recommendedName>
        <fullName evidence="5">Exonuclease SbcC</fullName>
    </recommendedName>
</protein>
<feature type="region of interest" description="Disordered" evidence="2">
    <location>
        <begin position="364"/>
        <end position="389"/>
    </location>
</feature>
<dbReference type="EMBL" id="CP021324">
    <property type="protein sequence ID" value="ARS64261.1"/>
    <property type="molecule type" value="Genomic_DNA"/>
</dbReference>
<evidence type="ECO:0000256" key="2">
    <source>
        <dbReference type="SAM" id="MobiDB-lite"/>
    </source>
</evidence>
<gene>
    <name evidence="3" type="ORF">NMSP_0640</name>
</gene>
<feature type="coiled-coil region" evidence="1">
    <location>
        <begin position="189"/>
        <end position="256"/>
    </location>
</feature>
<dbReference type="KEGG" id="nct:NMSP_0640"/>
<evidence type="ECO:0000313" key="3">
    <source>
        <dbReference type="EMBL" id="ARS64261.1"/>
    </source>
</evidence>